<evidence type="ECO:0000313" key="3">
    <source>
        <dbReference type="EMBL" id="MDQ0229994.1"/>
    </source>
</evidence>
<dbReference type="InterPro" id="IPR013693">
    <property type="entry name" value="SpoIID/LytB_N"/>
</dbReference>
<feature type="signal peptide" evidence="1">
    <location>
        <begin position="1"/>
        <end position="21"/>
    </location>
</feature>
<dbReference type="PANTHER" id="PTHR30032">
    <property type="entry name" value="N-ACETYLMURAMOYL-L-ALANINE AMIDASE-RELATED"/>
    <property type="match status" value="1"/>
</dbReference>
<dbReference type="PANTHER" id="PTHR30032:SF4">
    <property type="entry name" value="AMIDASE ENHANCER"/>
    <property type="match status" value="1"/>
</dbReference>
<dbReference type="InterPro" id="IPR013486">
    <property type="entry name" value="SpoIID/LytB"/>
</dbReference>
<evidence type="ECO:0000259" key="2">
    <source>
        <dbReference type="Pfam" id="PF08486"/>
    </source>
</evidence>
<dbReference type="EMBL" id="JAUSUD010000004">
    <property type="protein sequence ID" value="MDQ0229994.1"/>
    <property type="molecule type" value="Genomic_DNA"/>
</dbReference>
<protein>
    <submittedName>
        <fullName evidence="3">SpoIID/LytB domain protein</fullName>
    </submittedName>
</protein>
<gene>
    <name evidence="3" type="ORF">J2S19_001246</name>
</gene>
<reference evidence="3 4" key="1">
    <citation type="submission" date="2023-07" db="EMBL/GenBank/DDBJ databases">
        <title>Genomic Encyclopedia of Type Strains, Phase IV (KMG-IV): sequencing the most valuable type-strain genomes for metagenomic binning, comparative biology and taxonomic classification.</title>
        <authorList>
            <person name="Goeker M."/>
        </authorList>
    </citation>
    <scope>NUCLEOTIDE SEQUENCE [LARGE SCALE GENOMIC DNA]</scope>
    <source>
        <strain evidence="3 4">DSM 29005</strain>
    </source>
</reference>
<keyword evidence="1" id="KW-0732">Signal</keyword>
<dbReference type="Proteomes" id="UP001234495">
    <property type="component" value="Unassembled WGS sequence"/>
</dbReference>
<feature type="domain" description="Sporulation stage II protein D amidase enhancer LytB N-terminal" evidence="2">
    <location>
        <begin position="119"/>
        <end position="202"/>
    </location>
</feature>
<keyword evidence="4" id="KW-1185">Reference proteome</keyword>
<organism evidence="3 4">
    <name type="scientific">Metabacillus malikii</name>
    <dbReference type="NCBI Taxonomy" id="1504265"/>
    <lineage>
        <taxon>Bacteria</taxon>
        <taxon>Bacillati</taxon>
        <taxon>Bacillota</taxon>
        <taxon>Bacilli</taxon>
        <taxon>Bacillales</taxon>
        <taxon>Bacillaceae</taxon>
        <taxon>Metabacillus</taxon>
    </lineage>
</organism>
<proteinExistence type="predicted"/>
<sequence length="422" mass="48186">MKKIILLSLSLLFLYPFQARAEDLVRVKLVQHIGESSQLTFRVSGQYQILGETVPLKENITYKLTMKGGKFVLKEGNRKGEALMSDTLVLLPKRYDYTHQVSINDRPYLGAMEFIKEKNNTIRPVNQLPVEDYLKGVVPFEVYPSWGIETLKAQTLAARTYAISHINDDLDDTIKFQVYGGFTWSESTTKAVNDTKGEVITYNDRLIDAFYSASNGGITENNAHVWGAQPKSYFPIKEDQYDPVNPWKFKLHKTQINLNDQDELDDNWWENAKEKDTEITNSMKKYLQANGYPGEIKILSIPMFEVSSKTLKSKRSTTGSIKVEFLQRLIDGTILYDEISFNQVNLNKIRPLIGGNLFKSYFIDSLTVENDAYVMKGRGFGHGVGMSQWGAHYMGVSGNSYQQIIDYYYPGTKIKQVDNLMK</sequence>
<feature type="chain" id="PRO_5045409492" evidence="1">
    <location>
        <begin position="22"/>
        <end position="422"/>
    </location>
</feature>
<name>A0ABT9ZCK8_9BACI</name>
<dbReference type="InterPro" id="IPR051922">
    <property type="entry name" value="Bact_Sporulation_Assoc"/>
</dbReference>
<evidence type="ECO:0000256" key="1">
    <source>
        <dbReference type="SAM" id="SignalP"/>
    </source>
</evidence>
<dbReference type="RefSeq" id="WP_307338620.1">
    <property type="nucleotide sequence ID" value="NZ_JAUSUD010000004.1"/>
</dbReference>
<dbReference type="Pfam" id="PF08486">
    <property type="entry name" value="SpoIID"/>
    <property type="match status" value="1"/>
</dbReference>
<dbReference type="NCBIfam" id="TIGR02669">
    <property type="entry name" value="SpoIID_LytB"/>
    <property type="match status" value="1"/>
</dbReference>
<evidence type="ECO:0000313" key="4">
    <source>
        <dbReference type="Proteomes" id="UP001234495"/>
    </source>
</evidence>
<comment type="caution">
    <text evidence="3">The sequence shown here is derived from an EMBL/GenBank/DDBJ whole genome shotgun (WGS) entry which is preliminary data.</text>
</comment>
<accession>A0ABT9ZCK8</accession>